<organism evidence="4 5">
    <name type="scientific">Ancylostoma caninum</name>
    <name type="common">Dog hookworm</name>
    <dbReference type="NCBI Taxonomy" id="29170"/>
    <lineage>
        <taxon>Eukaryota</taxon>
        <taxon>Metazoa</taxon>
        <taxon>Ecdysozoa</taxon>
        <taxon>Nematoda</taxon>
        <taxon>Chromadorea</taxon>
        <taxon>Rhabditida</taxon>
        <taxon>Rhabditina</taxon>
        <taxon>Rhabditomorpha</taxon>
        <taxon>Strongyloidea</taxon>
        <taxon>Ancylostomatidae</taxon>
        <taxon>Ancylostomatinae</taxon>
        <taxon>Ancylostoma</taxon>
    </lineage>
</organism>
<dbReference type="EC" id="5.6.2.1" evidence="1"/>
<dbReference type="Pfam" id="PF01131">
    <property type="entry name" value="Topoisom_bac"/>
    <property type="match status" value="1"/>
</dbReference>
<dbReference type="PANTHER" id="PTHR11390">
    <property type="entry name" value="PROKARYOTIC DNA TOPOISOMERASE"/>
    <property type="match status" value="1"/>
</dbReference>
<protein>
    <recommendedName>
        <fullName evidence="1">DNA topoisomerase</fullName>
        <ecNumber evidence="1">5.6.2.1</ecNumber>
    </recommendedName>
</protein>
<evidence type="ECO:0000256" key="2">
    <source>
        <dbReference type="SAM" id="MobiDB-lite"/>
    </source>
</evidence>
<dbReference type="InterPro" id="IPR013826">
    <property type="entry name" value="Topo_IA_cen_sub3"/>
</dbReference>
<dbReference type="InterPro" id="IPR023406">
    <property type="entry name" value="Topo_IA_AS"/>
</dbReference>
<dbReference type="GO" id="GO:0006310">
    <property type="term" value="P:DNA recombination"/>
    <property type="evidence" value="ECO:0007669"/>
    <property type="project" value="TreeGrafter"/>
</dbReference>
<evidence type="ECO:0000313" key="4">
    <source>
        <dbReference type="EMBL" id="RCN28309.1"/>
    </source>
</evidence>
<feature type="compositionally biased region" description="Polar residues" evidence="2">
    <location>
        <begin position="73"/>
        <end position="83"/>
    </location>
</feature>
<keyword evidence="1" id="KW-0238">DNA-binding</keyword>
<sequence>MNVAEHLYTQGYISYPRTETTSYPANFDLKGVLQQQSNNPKWGDVVKKVLSEGINKPRSGEDKGDHPPITPMKPNNGQLSGGRSNLISSCMRCCSPQIGMKSKPSTESVVRLIGYSH</sequence>
<proteinExistence type="inferred from homology"/>
<dbReference type="PROSITE" id="PS52039">
    <property type="entry name" value="TOPO_IA_2"/>
    <property type="match status" value="1"/>
</dbReference>
<evidence type="ECO:0000313" key="5">
    <source>
        <dbReference type="Proteomes" id="UP000252519"/>
    </source>
</evidence>
<dbReference type="GO" id="GO:0006265">
    <property type="term" value="P:DNA topological change"/>
    <property type="evidence" value="ECO:0007669"/>
    <property type="project" value="InterPro"/>
</dbReference>
<dbReference type="Gene3D" id="1.10.290.10">
    <property type="entry name" value="Topoisomerase I, domain 4"/>
    <property type="match status" value="1"/>
</dbReference>
<dbReference type="GO" id="GO:0005634">
    <property type="term" value="C:nucleus"/>
    <property type="evidence" value="ECO:0007669"/>
    <property type="project" value="TreeGrafter"/>
</dbReference>
<dbReference type="EMBL" id="JOJR01002762">
    <property type="protein sequence ID" value="RCN28309.1"/>
    <property type="molecule type" value="Genomic_DNA"/>
</dbReference>
<keyword evidence="1" id="KW-0799">Topoisomerase</keyword>
<dbReference type="AlphaFoldDB" id="A0A368FBC7"/>
<comment type="function">
    <text evidence="1">Introduces a single-strand break via transesterification at a target site in duplex DNA. Releases the supercoiling and torsional tension of DNA introduced during the DNA replication and transcription by transiently cleaving and rejoining one strand of the DNA duplex. The scissile phosphodiester is attacked by the catalytic tyrosine of the enzyme, resulting in the formation of a DNA-(5'-phosphotyrosyl)-enzyme intermediate and the expulsion of a 3'-OH DNA strand.</text>
</comment>
<keyword evidence="1" id="KW-0413">Isomerase</keyword>
<dbReference type="InterPro" id="IPR000380">
    <property type="entry name" value="Topo_IA"/>
</dbReference>
<keyword evidence="5" id="KW-1185">Reference proteome</keyword>
<feature type="domain" description="Topo IA-type catalytic" evidence="3">
    <location>
        <begin position="1"/>
        <end position="117"/>
    </location>
</feature>
<dbReference type="OrthoDB" id="430051at2759"/>
<evidence type="ECO:0000259" key="3">
    <source>
        <dbReference type="PROSITE" id="PS52039"/>
    </source>
</evidence>
<dbReference type="InterPro" id="IPR023405">
    <property type="entry name" value="Topo_IA_core_domain"/>
</dbReference>
<dbReference type="PANTHER" id="PTHR11390:SF20">
    <property type="entry name" value="DNA TOPOISOMERASE 3-BETA-1"/>
    <property type="match status" value="1"/>
</dbReference>
<comment type="similarity">
    <text evidence="1">Belongs to the type IA topoisomerase family.</text>
</comment>
<accession>A0A368FBC7</accession>
<gene>
    <name evidence="4" type="ORF">ANCCAN_25948</name>
</gene>
<dbReference type="PROSITE" id="PS00396">
    <property type="entry name" value="TOPO_IA_1"/>
    <property type="match status" value="1"/>
</dbReference>
<dbReference type="Proteomes" id="UP000252519">
    <property type="component" value="Unassembled WGS sequence"/>
</dbReference>
<feature type="region of interest" description="Disordered" evidence="2">
    <location>
        <begin position="53"/>
        <end position="83"/>
    </location>
</feature>
<evidence type="ECO:0000256" key="1">
    <source>
        <dbReference type="RuleBase" id="RU362092"/>
    </source>
</evidence>
<dbReference type="STRING" id="29170.A0A368FBC7"/>
<name>A0A368FBC7_ANCCA</name>
<dbReference type="GO" id="GO:0006281">
    <property type="term" value="P:DNA repair"/>
    <property type="evidence" value="ECO:0007669"/>
    <property type="project" value="TreeGrafter"/>
</dbReference>
<comment type="catalytic activity">
    <reaction evidence="1">
        <text>ATP-independent breakage of single-stranded DNA, followed by passage and rejoining.</text>
        <dbReference type="EC" id="5.6.2.1"/>
    </reaction>
</comment>
<comment type="caution">
    <text evidence="4">The sequence shown here is derived from an EMBL/GenBank/DDBJ whole genome shotgun (WGS) entry which is preliminary data.</text>
</comment>
<dbReference type="InterPro" id="IPR013497">
    <property type="entry name" value="Topo_IA_cen"/>
</dbReference>
<dbReference type="GO" id="GO:0003677">
    <property type="term" value="F:DNA binding"/>
    <property type="evidence" value="ECO:0007669"/>
    <property type="project" value="UniProtKB-KW"/>
</dbReference>
<reference evidence="4 5" key="1">
    <citation type="submission" date="2014-10" db="EMBL/GenBank/DDBJ databases">
        <title>Draft genome of the hookworm Ancylostoma caninum.</title>
        <authorList>
            <person name="Mitreva M."/>
        </authorList>
    </citation>
    <scope>NUCLEOTIDE SEQUENCE [LARGE SCALE GENOMIC DNA]</scope>
    <source>
        <strain evidence="4 5">Baltimore</strain>
    </source>
</reference>
<dbReference type="GO" id="GO:0003917">
    <property type="term" value="F:DNA topoisomerase type I (single strand cut, ATP-independent) activity"/>
    <property type="evidence" value="ECO:0007669"/>
    <property type="project" value="UniProtKB-EC"/>
</dbReference>
<dbReference type="SUPFAM" id="SSF56712">
    <property type="entry name" value="Prokaryotic type I DNA topoisomerase"/>
    <property type="match status" value="1"/>
</dbReference>